<dbReference type="PANTHER" id="PTHR31270">
    <property type="entry name" value="GLUTAMINYL-PEPTIDE CYCLOTRANSFERASE"/>
    <property type="match status" value="1"/>
</dbReference>
<evidence type="ECO:0000313" key="1">
    <source>
        <dbReference type="EMBL" id="MFC4740383.1"/>
    </source>
</evidence>
<organism evidence="1 2">
    <name type="scientific">Flavobacterium ponti</name>
    <dbReference type="NCBI Taxonomy" id="665133"/>
    <lineage>
        <taxon>Bacteria</taxon>
        <taxon>Pseudomonadati</taxon>
        <taxon>Bacteroidota</taxon>
        <taxon>Flavobacteriia</taxon>
        <taxon>Flavobacteriales</taxon>
        <taxon>Flavobacteriaceae</taxon>
        <taxon>Flavobacterium</taxon>
    </lineage>
</organism>
<protein>
    <submittedName>
        <fullName evidence="1">Glutaminyl-peptide cyclotransferase</fullName>
    </submittedName>
</protein>
<accession>A0ABV9P4T6</accession>
<dbReference type="InterPro" id="IPR015943">
    <property type="entry name" value="WD40/YVTN_repeat-like_dom_sf"/>
</dbReference>
<keyword evidence="2" id="KW-1185">Reference proteome</keyword>
<dbReference type="InterPro" id="IPR007788">
    <property type="entry name" value="QCT"/>
</dbReference>
<name>A0ABV9P4T6_9FLAO</name>
<dbReference type="InterPro" id="IPR011044">
    <property type="entry name" value="Quino_amine_DH_bsu"/>
</dbReference>
<reference evidence="2" key="1">
    <citation type="journal article" date="2019" name="Int. J. Syst. Evol. Microbiol.">
        <title>The Global Catalogue of Microorganisms (GCM) 10K type strain sequencing project: providing services to taxonomists for standard genome sequencing and annotation.</title>
        <authorList>
            <consortium name="The Broad Institute Genomics Platform"/>
            <consortium name="The Broad Institute Genome Sequencing Center for Infectious Disease"/>
            <person name="Wu L."/>
            <person name="Ma J."/>
        </authorList>
    </citation>
    <scope>NUCLEOTIDE SEQUENCE [LARGE SCALE GENOMIC DNA]</scope>
    <source>
        <strain evidence="2">CCUG 50349</strain>
    </source>
</reference>
<comment type="caution">
    <text evidence="1">The sequence shown here is derived from an EMBL/GenBank/DDBJ whole genome shotgun (WGS) entry which is preliminary data.</text>
</comment>
<proteinExistence type="predicted"/>
<sequence>MFKYKVFSFIGLTILSISCGEDKNDEKNNFSIDTSAMMQAYNPSQSVDLGIKNEESKVIDSVIYYINDKNIGKSIKNEKINFSLENEKLGYTRVKALIYSEGKNSETETNFIIYAKDAPELVNYKIVNTYNHDLSSYTQGYEFYDGFLIEGSGQYGNSSLRKTDYKTGDVIEKIDIDKQYFGEGVTVLKDKIYQLTWNENTAFVYDAKTFKKEKSIPYFRKDLPGWGLTNDGTNLYMSDGSEKIYILNPETFEMIDYINVYTNANKIDFINEMEWIDGKIWANIYEKDMVIRINPKTGAIEKILNLSELKTKVTKPLQQGEVLNGIAYNPETKTMLVTGKNWDKAFEIKVE</sequence>
<dbReference type="PANTHER" id="PTHR31270:SF1">
    <property type="entry name" value="GLUTAMINYL-PEPTIDE CYCLOTRANSFERASE"/>
    <property type="match status" value="1"/>
</dbReference>
<dbReference type="Pfam" id="PF05096">
    <property type="entry name" value="Glu_cyclase_2"/>
    <property type="match status" value="1"/>
</dbReference>
<dbReference type="SUPFAM" id="SSF50969">
    <property type="entry name" value="YVTN repeat-like/Quinoprotein amine dehydrogenase"/>
    <property type="match status" value="1"/>
</dbReference>
<dbReference type="Gene3D" id="2.130.10.10">
    <property type="entry name" value="YVTN repeat-like/Quinoprotein amine dehydrogenase"/>
    <property type="match status" value="1"/>
</dbReference>
<dbReference type="EMBL" id="JBHSGW010000025">
    <property type="protein sequence ID" value="MFC4740383.1"/>
    <property type="molecule type" value="Genomic_DNA"/>
</dbReference>
<evidence type="ECO:0000313" key="2">
    <source>
        <dbReference type="Proteomes" id="UP001595885"/>
    </source>
</evidence>
<dbReference type="RefSeq" id="WP_379741642.1">
    <property type="nucleotide sequence ID" value="NZ_JBHSGW010000025.1"/>
</dbReference>
<gene>
    <name evidence="1" type="ORF">ACFO3U_10300</name>
</gene>
<dbReference type="Proteomes" id="UP001595885">
    <property type="component" value="Unassembled WGS sequence"/>
</dbReference>
<dbReference type="PROSITE" id="PS51257">
    <property type="entry name" value="PROKAR_LIPOPROTEIN"/>
    <property type="match status" value="1"/>
</dbReference>